<dbReference type="InterPro" id="IPR051164">
    <property type="entry name" value="NmrA-like_oxidored"/>
</dbReference>
<sequence length="190" mass="21357">MAPNEYARNLETKQGLNIETAANSPVMSAALTHFVFSSLSDAERWSGGKYAWNFHFEGKADVPKHIKNKIPDLAAKMSTVQVGIYASNWKGGMERPQKQEDGSFVVQIPDVAEKKLPWFFVQPDTGVYVKALLENEPGKHVLAFSEMTTWREFWELWSSMRGVKVQVQVVSVESFSSPCQRFSGGISRSH</sequence>
<protein>
    <submittedName>
        <fullName evidence="4">NmrA-like family domain-containing protein 1</fullName>
    </submittedName>
</protein>
<dbReference type="RefSeq" id="XP_051358468.1">
    <property type="nucleotide sequence ID" value="XM_051510651.1"/>
</dbReference>
<dbReference type="InterPro" id="IPR008030">
    <property type="entry name" value="NmrA-like"/>
</dbReference>
<comment type="caution">
    <text evidence="4">The sequence shown here is derived from an EMBL/GenBank/DDBJ whole genome shotgun (WGS) entry which is preliminary data.</text>
</comment>
<name>A0A9P9XTG8_9HYPO</name>
<dbReference type="GeneID" id="75833936"/>
<evidence type="ECO:0000259" key="3">
    <source>
        <dbReference type="Pfam" id="PF05368"/>
    </source>
</evidence>
<evidence type="ECO:0000313" key="5">
    <source>
        <dbReference type="Proteomes" id="UP001055219"/>
    </source>
</evidence>
<comment type="similarity">
    <text evidence="1">Belongs to the NmrA-type oxidoreductase family.</text>
</comment>
<dbReference type="SUPFAM" id="SSF51735">
    <property type="entry name" value="NAD(P)-binding Rossmann-fold domains"/>
    <property type="match status" value="1"/>
</dbReference>
<keyword evidence="5" id="KW-1185">Reference proteome</keyword>
<dbReference type="Gene3D" id="3.40.50.720">
    <property type="entry name" value="NAD(P)-binding Rossmann-like Domain"/>
    <property type="match status" value="1"/>
</dbReference>
<evidence type="ECO:0000256" key="1">
    <source>
        <dbReference type="ARBA" id="ARBA00006328"/>
    </source>
</evidence>
<gene>
    <name evidence="4" type="ORF">J7T54_007462</name>
</gene>
<dbReference type="GO" id="GO:0005634">
    <property type="term" value="C:nucleus"/>
    <property type="evidence" value="ECO:0007669"/>
    <property type="project" value="TreeGrafter"/>
</dbReference>
<evidence type="ECO:0000313" key="4">
    <source>
        <dbReference type="EMBL" id="KAI6777612.1"/>
    </source>
</evidence>
<dbReference type="EMBL" id="JAGIXG020000153">
    <property type="protein sequence ID" value="KAI6777612.1"/>
    <property type="molecule type" value="Genomic_DNA"/>
</dbReference>
<reference evidence="4" key="2">
    <citation type="submission" date="2022-07" db="EMBL/GenBank/DDBJ databases">
        <authorList>
            <person name="Goncalves M.F.M."/>
            <person name="Hilario S."/>
            <person name="Van De Peer Y."/>
            <person name="Esteves A.C."/>
            <person name="Alves A."/>
        </authorList>
    </citation>
    <scope>NUCLEOTIDE SEQUENCE</scope>
    <source>
        <strain evidence="4">MUM 19.33</strain>
    </source>
</reference>
<feature type="domain" description="NmrA-like" evidence="3">
    <location>
        <begin position="11"/>
        <end position="176"/>
    </location>
</feature>
<organism evidence="4 5">
    <name type="scientific">Emericellopsis cladophorae</name>
    <dbReference type="NCBI Taxonomy" id="2686198"/>
    <lineage>
        <taxon>Eukaryota</taxon>
        <taxon>Fungi</taxon>
        <taxon>Dikarya</taxon>
        <taxon>Ascomycota</taxon>
        <taxon>Pezizomycotina</taxon>
        <taxon>Sordariomycetes</taxon>
        <taxon>Hypocreomycetidae</taxon>
        <taxon>Hypocreales</taxon>
        <taxon>Bionectriaceae</taxon>
        <taxon>Emericellopsis</taxon>
    </lineage>
</organism>
<keyword evidence="2" id="KW-0521">NADP</keyword>
<dbReference type="PANTHER" id="PTHR42748">
    <property type="entry name" value="NITROGEN METABOLITE REPRESSION PROTEIN NMRA FAMILY MEMBER"/>
    <property type="match status" value="1"/>
</dbReference>
<dbReference type="PANTHER" id="PTHR42748:SF26">
    <property type="entry name" value="NMRA-LIKE DOMAIN-CONTAINING PROTEIN"/>
    <property type="match status" value="1"/>
</dbReference>
<proteinExistence type="inferred from homology"/>
<accession>A0A9P9XTG8</accession>
<evidence type="ECO:0000256" key="2">
    <source>
        <dbReference type="ARBA" id="ARBA00022857"/>
    </source>
</evidence>
<dbReference type="AlphaFoldDB" id="A0A9P9XTG8"/>
<dbReference type="Proteomes" id="UP001055219">
    <property type="component" value="Unassembled WGS sequence"/>
</dbReference>
<dbReference type="Pfam" id="PF05368">
    <property type="entry name" value="NmrA"/>
    <property type="match status" value="1"/>
</dbReference>
<dbReference type="InterPro" id="IPR036291">
    <property type="entry name" value="NAD(P)-bd_dom_sf"/>
</dbReference>
<reference evidence="4" key="1">
    <citation type="journal article" date="2021" name="J Fungi (Basel)">
        <title>Genomic and Metabolomic Analyses of the Marine Fungus Emericellopsis cladophorae: Insights into Saltwater Adaptability Mechanisms and Its Biosynthetic Potential.</title>
        <authorList>
            <person name="Goncalves M.F.M."/>
            <person name="Hilario S."/>
            <person name="Van de Peer Y."/>
            <person name="Esteves A.C."/>
            <person name="Alves A."/>
        </authorList>
    </citation>
    <scope>NUCLEOTIDE SEQUENCE</scope>
    <source>
        <strain evidence="4">MUM 19.33</strain>
    </source>
</reference>
<dbReference type="OrthoDB" id="3358371at2759"/>